<reference evidence="3" key="1">
    <citation type="submission" date="2022-11" db="EMBL/GenBank/DDBJ databases">
        <authorList>
            <person name="Scott C."/>
            <person name="Bruce N."/>
        </authorList>
    </citation>
    <scope>NUCLEOTIDE SEQUENCE</scope>
</reference>
<name>A0A9P1GXG6_9PEZI</name>
<dbReference type="Proteomes" id="UP000838763">
    <property type="component" value="Unassembled WGS sequence"/>
</dbReference>
<dbReference type="OrthoDB" id="448455at2759"/>
<gene>
    <name evidence="3" type="ORF">PPNO1_LOCUS1473</name>
</gene>
<evidence type="ECO:0000256" key="1">
    <source>
        <dbReference type="PROSITE-ProRule" id="PRU00339"/>
    </source>
</evidence>
<dbReference type="PANTHER" id="PTHR10039:SF14">
    <property type="entry name" value="NACHT DOMAIN-CONTAINING PROTEIN"/>
    <property type="match status" value="1"/>
</dbReference>
<dbReference type="InterPro" id="IPR011990">
    <property type="entry name" value="TPR-like_helical_dom_sf"/>
</dbReference>
<dbReference type="AlphaFoldDB" id="A0A9P1GXG6"/>
<proteinExistence type="predicted"/>
<comment type="caution">
    <text evidence="3">The sequence shown here is derived from an EMBL/GenBank/DDBJ whole genome shotgun (WGS) entry which is preliminary data.</text>
</comment>
<keyword evidence="1" id="KW-0802">TPR repeat</keyword>
<feature type="repeat" description="TPR" evidence="1">
    <location>
        <begin position="672"/>
        <end position="705"/>
    </location>
</feature>
<dbReference type="Pfam" id="PF17109">
    <property type="entry name" value="Goodbye"/>
    <property type="match status" value="1"/>
</dbReference>
<evidence type="ECO:0000259" key="2">
    <source>
        <dbReference type="Pfam" id="PF17109"/>
    </source>
</evidence>
<dbReference type="Gene3D" id="1.25.40.10">
    <property type="entry name" value="Tetratricopeptide repeat domain"/>
    <property type="match status" value="1"/>
</dbReference>
<keyword evidence="4" id="KW-1185">Reference proteome</keyword>
<protein>
    <recommendedName>
        <fullName evidence="2">Fungal STAND N-terminal Goodbye domain-containing protein</fullName>
    </recommendedName>
</protein>
<evidence type="ECO:0000313" key="4">
    <source>
        <dbReference type="Proteomes" id="UP000838763"/>
    </source>
</evidence>
<evidence type="ECO:0000313" key="3">
    <source>
        <dbReference type="EMBL" id="CAI4211699.1"/>
    </source>
</evidence>
<accession>A0A9P1GXG6</accession>
<dbReference type="InterPro" id="IPR031350">
    <property type="entry name" value="Goodbye_dom"/>
</dbReference>
<feature type="domain" description="Fungal STAND N-terminal Goodbye" evidence="2">
    <location>
        <begin position="20"/>
        <end position="133"/>
    </location>
</feature>
<sequence>MTALAETRGELEKRFESLVEDAYQAYLKSAEPSQKDFNNPPITSANALLRLVRDQNENFQNFRNRERKLIDVVGSLLKPIEVIGGIVAGGAEDVFPPSQHIFSAVMYLVGAAGDVSDMYDAILNLFVRLQDFTILAALFETLLIATEEVNRGRVKAYFRKVFGRESKVPEALAKLDSLTKGEEGLVMAETLASIKRTLSLQHRLAEELESLHDAFYGKQILRKLQSRDDIKTIPSAVRSLINTPSTADTRIRNIYLFLDGVDEAEKPEVEELLSLLADLPERYQTTRVQIALIGRNVLTETVSIYLDEDGSSRQLRTIQLTPEILAEDVRLYIIDEVRRSRVLRRTLPRFKEEVVEKMTKQVDGLFILARIMISDLNRKSHPRMILQSLAEFPREINGTLYKMMEQLSATLSEDHAADLNEALIWVACAEQTLTLEQMETILELRFGDPAFNLEETLHNMSTNVKAKTGGPAIGFDLVEARIHVLKTCLHILVEPKMFRRNPRNGPMWQYVTWYWQEHLVSVDKSRVSRKDKEYIGRCLYKLLTRQPSILDWTQEEESLKLFTDPNMDCLQRWMSDTEVLSGLDEESRDWAIHAASKPGGLVERIGRIYAQAWLDPSFGQYIPTMTCFQIVHSVAYIQDGHTWDDSDFEWSSIPPRVRMRRALGWSNMPETAHSLRRVGSTYLNLGLHDEALKLFTRALPLDGNMVETCGRIAYCYMKNRQYDRALVYHLTCEVLENRLISSRKFTARREIDFSRWRLYTNRLQIAKCLVKLNRVIDSIPYFQMAIKDAYEPEKFEPEEAYLDVLAGNNRHELIMELLDKMDSLSGSQVGESRLIDFLVAQASGTSDSEWIIPKTACIRGRTETMISRYQIAIDVTERKQDTGAQLNLRLSLASLKFFSRDYIGALAVLDEISSIGGHPRGSVLVRTLYALSMRSRAQVYKQMIIASGVQSAAAGPLLGKLEELQGGQTKKAQSLLSAIIIESIAILNDEEPQNDSHALENLSRALVAIGDIDDAIALFQSTRRFADWEDRVRKRWENAAG</sequence>
<dbReference type="InterPro" id="IPR019734">
    <property type="entry name" value="TPR_rpt"/>
</dbReference>
<dbReference type="SMART" id="SM00028">
    <property type="entry name" value="TPR"/>
    <property type="match status" value="2"/>
</dbReference>
<dbReference type="PANTHER" id="PTHR10039">
    <property type="entry name" value="AMELOGENIN"/>
    <property type="match status" value="1"/>
</dbReference>
<organism evidence="3 4">
    <name type="scientific">Parascedosporium putredinis</name>
    <dbReference type="NCBI Taxonomy" id="1442378"/>
    <lineage>
        <taxon>Eukaryota</taxon>
        <taxon>Fungi</taxon>
        <taxon>Dikarya</taxon>
        <taxon>Ascomycota</taxon>
        <taxon>Pezizomycotina</taxon>
        <taxon>Sordariomycetes</taxon>
        <taxon>Hypocreomycetidae</taxon>
        <taxon>Microascales</taxon>
        <taxon>Microascaceae</taxon>
        <taxon>Parascedosporium</taxon>
    </lineage>
</organism>
<dbReference type="PROSITE" id="PS50005">
    <property type="entry name" value="TPR"/>
    <property type="match status" value="1"/>
</dbReference>
<dbReference type="SUPFAM" id="SSF48452">
    <property type="entry name" value="TPR-like"/>
    <property type="match status" value="1"/>
</dbReference>
<dbReference type="EMBL" id="CALLCH030000002">
    <property type="protein sequence ID" value="CAI4211699.1"/>
    <property type="molecule type" value="Genomic_DNA"/>
</dbReference>